<dbReference type="RefSeq" id="WP_258004935.1">
    <property type="nucleotide sequence ID" value="NZ_JANTZC010000008.1"/>
</dbReference>
<protein>
    <submittedName>
        <fullName evidence="2">Uncharacterized protein</fullName>
    </submittedName>
</protein>
<evidence type="ECO:0000313" key="3">
    <source>
        <dbReference type="Proteomes" id="UP001155040"/>
    </source>
</evidence>
<feature type="region of interest" description="Disordered" evidence="1">
    <location>
        <begin position="28"/>
        <end position="47"/>
    </location>
</feature>
<organism evidence="2 3">
    <name type="scientific">Salinibacter ruber</name>
    <dbReference type="NCBI Taxonomy" id="146919"/>
    <lineage>
        <taxon>Bacteria</taxon>
        <taxon>Pseudomonadati</taxon>
        <taxon>Rhodothermota</taxon>
        <taxon>Rhodothermia</taxon>
        <taxon>Rhodothermales</taxon>
        <taxon>Salinibacteraceae</taxon>
        <taxon>Salinibacter</taxon>
    </lineage>
</organism>
<dbReference type="Proteomes" id="UP001155040">
    <property type="component" value="Unassembled WGS sequence"/>
</dbReference>
<proteinExistence type="predicted"/>
<evidence type="ECO:0000256" key="1">
    <source>
        <dbReference type="SAM" id="MobiDB-lite"/>
    </source>
</evidence>
<sequence length="47" mass="4817">MSMPAKGSNPVVSGRVSSTTTVAESAAALVSGARRRYTSSKANGYVR</sequence>
<feature type="compositionally biased region" description="Low complexity" evidence="1">
    <location>
        <begin position="11"/>
        <end position="23"/>
    </location>
</feature>
<reference evidence="2" key="1">
    <citation type="submission" date="2022-08" db="EMBL/GenBank/DDBJ databases">
        <title>Genomic Encyclopedia of Type Strains, Phase V (KMG-V): Genome sequencing to study the core and pangenomes of soil and plant-associated prokaryotes.</title>
        <authorList>
            <person name="Whitman W."/>
        </authorList>
    </citation>
    <scope>NUCLEOTIDE SEQUENCE</scope>
    <source>
        <strain evidence="2">SP3012</strain>
    </source>
</reference>
<evidence type="ECO:0000313" key="2">
    <source>
        <dbReference type="EMBL" id="MCS4036687.1"/>
    </source>
</evidence>
<dbReference type="AlphaFoldDB" id="A0A9X2ZYT6"/>
<gene>
    <name evidence="2" type="ORF">GGQ01_001752</name>
</gene>
<feature type="region of interest" description="Disordered" evidence="1">
    <location>
        <begin position="1"/>
        <end position="23"/>
    </location>
</feature>
<dbReference type="EMBL" id="JANUBF010000010">
    <property type="protein sequence ID" value="MCS4036687.1"/>
    <property type="molecule type" value="Genomic_DNA"/>
</dbReference>
<comment type="caution">
    <text evidence="2">The sequence shown here is derived from an EMBL/GenBank/DDBJ whole genome shotgun (WGS) entry which is preliminary data.</text>
</comment>
<name>A0A9X2ZYT6_9BACT</name>
<accession>A0A9X2ZYT6</accession>